<dbReference type="EMBL" id="GIFC01001280">
    <property type="protein sequence ID" value="MXU83363.1"/>
    <property type="molecule type" value="Transcribed_RNA"/>
</dbReference>
<proteinExistence type="predicted"/>
<organism evidence="2">
    <name type="scientific">Ixodes ricinus</name>
    <name type="common">Common tick</name>
    <name type="synonym">Acarus ricinus</name>
    <dbReference type="NCBI Taxonomy" id="34613"/>
    <lineage>
        <taxon>Eukaryota</taxon>
        <taxon>Metazoa</taxon>
        <taxon>Ecdysozoa</taxon>
        <taxon>Arthropoda</taxon>
        <taxon>Chelicerata</taxon>
        <taxon>Arachnida</taxon>
        <taxon>Acari</taxon>
        <taxon>Parasitiformes</taxon>
        <taxon>Ixodida</taxon>
        <taxon>Ixodoidea</taxon>
        <taxon>Ixodidae</taxon>
        <taxon>Ixodinae</taxon>
        <taxon>Ixodes</taxon>
    </lineage>
</organism>
<accession>A0A6B0UB79</accession>
<evidence type="ECO:0000313" key="2">
    <source>
        <dbReference type="EMBL" id="MXU83363.1"/>
    </source>
</evidence>
<reference evidence="2" key="1">
    <citation type="submission" date="2019-12" db="EMBL/GenBank/DDBJ databases">
        <title>An insight into the sialome of adult female Ixodes ricinus ticks feeding for 6 days.</title>
        <authorList>
            <person name="Perner J."/>
            <person name="Ribeiro J.M.C."/>
        </authorList>
    </citation>
    <scope>NUCLEOTIDE SEQUENCE</scope>
    <source>
        <strain evidence="2">Semi-engorged</strain>
        <tissue evidence="2">Salivary glands</tissue>
    </source>
</reference>
<feature type="signal peptide" evidence="1">
    <location>
        <begin position="1"/>
        <end position="27"/>
    </location>
</feature>
<keyword evidence="1" id="KW-0732">Signal</keyword>
<dbReference type="AlphaFoldDB" id="A0A6B0UB79"/>
<name>A0A6B0UB79_IXORI</name>
<protein>
    <submittedName>
        <fullName evidence="2">Putative secreted protein</fullName>
    </submittedName>
</protein>
<feature type="chain" id="PRO_5025666748" evidence="1">
    <location>
        <begin position="28"/>
        <end position="75"/>
    </location>
</feature>
<sequence length="75" mass="8530">MINLIISTSQSFLLILILFLHFPRMQAFPFPQGVPSTTPSSQYILDVVVHFTLQSLTPYASSACMPFSYIYTLRQ</sequence>
<evidence type="ECO:0000256" key="1">
    <source>
        <dbReference type="SAM" id="SignalP"/>
    </source>
</evidence>